<evidence type="ECO:0000256" key="3">
    <source>
        <dbReference type="ARBA" id="ARBA00005240"/>
    </source>
</evidence>
<dbReference type="Pfam" id="PF02037">
    <property type="entry name" value="SAP"/>
    <property type="match status" value="1"/>
</dbReference>
<evidence type="ECO:0000256" key="2">
    <source>
        <dbReference type="ARBA" id="ARBA00004574"/>
    </source>
</evidence>
<reference evidence="19 20" key="1">
    <citation type="journal article" date="2016" name="Mol. Biol. Evol.">
        <title>Comparative Genomics of Early-Diverging Mushroom-Forming Fungi Provides Insights into the Origins of Lignocellulose Decay Capabilities.</title>
        <authorList>
            <person name="Nagy L.G."/>
            <person name="Riley R."/>
            <person name="Tritt A."/>
            <person name="Adam C."/>
            <person name="Daum C."/>
            <person name="Floudas D."/>
            <person name="Sun H."/>
            <person name="Yadav J.S."/>
            <person name="Pangilinan J."/>
            <person name="Larsson K.H."/>
            <person name="Matsuura K."/>
            <person name="Barry K."/>
            <person name="Labutti K."/>
            <person name="Kuo R."/>
            <person name="Ohm R.A."/>
            <person name="Bhattacharya S.S."/>
            <person name="Shirouzu T."/>
            <person name="Yoshinaga Y."/>
            <person name="Martin F.M."/>
            <person name="Grigoriev I.V."/>
            <person name="Hibbett D.S."/>
        </authorList>
    </citation>
    <scope>NUCLEOTIDE SEQUENCE [LARGE SCALE GENOMIC DNA]</scope>
    <source>
        <strain evidence="19 20">HHB9708</strain>
    </source>
</reference>
<keyword evidence="15" id="KW-0234">DNA repair</keyword>
<dbReference type="SUPFAM" id="SSF68906">
    <property type="entry name" value="SAP domain"/>
    <property type="match status" value="1"/>
</dbReference>
<keyword evidence="14" id="KW-0233">DNA recombination</keyword>
<dbReference type="InterPro" id="IPR006165">
    <property type="entry name" value="Ku70"/>
</dbReference>
<dbReference type="Gene3D" id="1.10.1600.10">
    <property type="match status" value="1"/>
</dbReference>
<dbReference type="SUPFAM" id="SSF100939">
    <property type="entry name" value="SPOC domain-like"/>
    <property type="match status" value="1"/>
</dbReference>
<evidence type="ECO:0000256" key="7">
    <source>
        <dbReference type="ARBA" id="ARBA00022741"/>
    </source>
</evidence>
<keyword evidence="8" id="KW-0227">DNA damage</keyword>
<dbReference type="Pfam" id="PF03731">
    <property type="entry name" value="Ku_N"/>
    <property type="match status" value="1"/>
</dbReference>
<evidence type="ECO:0000256" key="8">
    <source>
        <dbReference type="ARBA" id="ARBA00022763"/>
    </source>
</evidence>
<evidence type="ECO:0000256" key="10">
    <source>
        <dbReference type="ARBA" id="ARBA00022806"/>
    </source>
</evidence>
<name>A0A164NWG8_9AGAM</name>
<evidence type="ECO:0000256" key="13">
    <source>
        <dbReference type="ARBA" id="ARBA00023125"/>
    </source>
</evidence>
<dbReference type="GO" id="GO:0042162">
    <property type="term" value="F:telomeric DNA binding"/>
    <property type="evidence" value="ECO:0007669"/>
    <property type="project" value="InterPro"/>
</dbReference>
<gene>
    <name evidence="19" type="ORF">SISNIDRAFT_460167</name>
</gene>
<evidence type="ECO:0000256" key="16">
    <source>
        <dbReference type="ARBA" id="ARBA00023242"/>
    </source>
</evidence>
<dbReference type="InterPro" id="IPR036465">
    <property type="entry name" value="vWFA_dom_sf"/>
</dbReference>
<dbReference type="Pfam" id="PF03730">
    <property type="entry name" value="Ku_C"/>
    <property type="match status" value="1"/>
</dbReference>
<dbReference type="AlphaFoldDB" id="A0A164NWG8"/>
<keyword evidence="10" id="KW-0347">Helicase</keyword>
<comment type="subcellular location">
    <subcellularLocation>
        <location evidence="2">Chromosome</location>
        <location evidence="2">Telomere</location>
    </subcellularLocation>
    <subcellularLocation>
        <location evidence="1">Nucleus</location>
    </subcellularLocation>
</comment>
<dbReference type="InterPro" id="IPR027388">
    <property type="entry name" value="Ku70_bridge/pillars_dom_sf"/>
</dbReference>
<dbReference type="NCBIfam" id="TIGR00578">
    <property type="entry name" value="ku70"/>
    <property type="match status" value="1"/>
</dbReference>
<dbReference type="InterPro" id="IPR036361">
    <property type="entry name" value="SAP_dom_sf"/>
</dbReference>
<evidence type="ECO:0000256" key="15">
    <source>
        <dbReference type="ARBA" id="ARBA00023204"/>
    </source>
</evidence>
<dbReference type="Gene3D" id="1.10.720.30">
    <property type="entry name" value="SAP domain"/>
    <property type="match status" value="1"/>
</dbReference>
<dbReference type="PANTHER" id="PTHR12604:SF2">
    <property type="entry name" value="X-RAY REPAIR CROSS-COMPLEMENTING PROTEIN 6"/>
    <property type="match status" value="1"/>
</dbReference>
<dbReference type="Proteomes" id="UP000076722">
    <property type="component" value="Unassembled WGS sequence"/>
</dbReference>
<dbReference type="Gene3D" id="3.40.50.410">
    <property type="entry name" value="von Willebrand factor, type A domain"/>
    <property type="match status" value="1"/>
</dbReference>
<dbReference type="InterPro" id="IPR006164">
    <property type="entry name" value="DNA_bd_Ku70/Ku80"/>
</dbReference>
<dbReference type="PROSITE" id="PS50800">
    <property type="entry name" value="SAP"/>
    <property type="match status" value="1"/>
</dbReference>
<evidence type="ECO:0000313" key="20">
    <source>
        <dbReference type="Proteomes" id="UP000076722"/>
    </source>
</evidence>
<dbReference type="EC" id="3.6.4.12" evidence="4"/>
<dbReference type="GO" id="GO:0003684">
    <property type="term" value="F:damaged DNA binding"/>
    <property type="evidence" value="ECO:0007669"/>
    <property type="project" value="InterPro"/>
</dbReference>
<proteinExistence type="inferred from homology"/>
<dbReference type="PIRSF" id="PIRSF003033">
    <property type="entry name" value="Ku70"/>
    <property type="match status" value="1"/>
</dbReference>
<keyword evidence="13 19" id="KW-0238">DNA-binding</keyword>
<keyword evidence="11" id="KW-0067">ATP-binding</keyword>
<keyword evidence="6" id="KW-0158">Chromosome</keyword>
<organism evidence="19 20">
    <name type="scientific">Sistotremastrum niveocremeum HHB9708</name>
    <dbReference type="NCBI Taxonomy" id="1314777"/>
    <lineage>
        <taxon>Eukaryota</taxon>
        <taxon>Fungi</taxon>
        <taxon>Dikarya</taxon>
        <taxon>Basidiomycota</taxon>
        <taxon>Agaricomycotina</taxon>
        <taxon>Agaricomycetes</taxon>
        <taxon>Sistotremastrales</taxon>
        <taxon>Sistotremastraceae</taxon>
        <taxon>Sertulicium</taxon>
        <taxon>Sertulicium niveocremeum</taxon>
    </lineage>
</organism>
<keyword evidence="7" id="KW-0547">Nucleotide-binding</keyword>
<feature type="domain" description="SAP" evidence="18">
    <location>
        <begin position="592"/>
        <end position="626"/>
    </location>
</feature>
<dbReference type="InterPro" id="IPR003034">
    <property type="entry name" value="SAP_dom"/>
</dbReference>
<evidence type="ECO:0000256" key="4">
    <source>
        <dbReference type="ARBA" id="ARBA00012551"/>
    </source>
</evidence>
<evidence type="ECO:0000256" key="11">
    <source>
        <dbReference type="ARBA" id="ARBA00022840"/>
    </source>
</evidence>
<dbReference type="GO" id="GO:0003678">
    <property type="term" value="F:DNA helicase activity"/>
    <property type="evidence" value="ECO:0007669"/>
    <property type="project" value="UniProtKB-EC"/>
</dbReference>
<dbReference type="InterPro" id="IPR016194">
    <property type="entry name" value="SPOC-like_C_dom_sf"/>
</dbReference>
<dbReference type="SUPFAM" id="SSF53300">
    <property type="entry name" value="vWA-like"/>
    <property type="match status" value="1"/>
</dbReference>
<dbReference type="PANTHER" id="PTHR12604">
    <property type="entry name" value="KU AUTOANTIGEN DNA HELICASE"/>
    <property type="match status" value="1"/>
</dbReference>
<dbReference type="GO" id="GO:0043564">
    <property type="term" value="C:Ku70:Ku80 complex"/>
    <property type="evidence" value="ECO:0007669"/>
    <property type="project" value="InterPro"/>
</dbReference>
<dbReference type="OrthoDB" id="761538at2759"/>
<dbReference type="Gene3D" id="4.10.970.10">
    <property type="entry name" value="Ku70, bridge and pillars"/>
    <property type="match status" value="1"/>
</dbReference>
<evidence type="ECO:0000256" key="12">
    <source>
        <dbReference type="ARBA" id="ARBA00022895"/>
    </source>
</evidence>
<dbReference type="GO" id="GO:0006303">
    <property type="term" value="P:double-strand break repair via nonhomologous end joining"/>
    <property type="evidence" value="ECO:0007669"/>
    <property type="project" value="InterPro"/>
</dbReference>
<keyword evidence="9" id="KW-0378">Hydrolase</keyword>
<dbReference type="GO" id="GO:0016787">
    <property type="term" value="F:hydrolase activity"/>
    <property type="evidence" value="ECO:0007669"/>
    <property type="project" value="UniProtKB-KW"/>
</dbReference>
<dbReference type="GO" id="GO:0006310">
    <property type="term" value="P:DNA recombination"/>
    <property type="evidence" value="ECO:0007669"/>
    <property type="project" value="UniProtKB-KW"/>
</dbReference>
<dbReference type="SMART" id="SM00559">
    <property type="entry name" value="Ku78"/>
    <property type="match status" value="1"/>
</dbReference>
<evidence type="ECO:0000256" key="9">
    <source>
        <dbReference type="ARBA" id="ARBA00022801"/>
    </source>
</evidence>
<dbReference type="InterPro" id="IPR005160">
    <property type="entry name" value="Ku_C"/>
</dbReference>
<dbReference type="CDD" id="cd00788">
    <property type="entry name" value="KU70"/>
    <property type="match status" value="1"/>
</dbReference>
<keyword evidence="20" id="KW-1185">Reference proteome</keyword>
<evidence type="ECO:0000256" key="1">
    <source>
        <dbReference type="ARBA" id="ARBA00004123"/>
    </source>
</evidence>
<dbReference type="EMBL" id="KV419440">
    <property type="protein sequence ID" value="KZS88109.1"/>
    <property type="molecule type" value="Genomic_DNA"/>
</dbReference>
<dbReference type="GO" id="GO:0003690">
    <property type="term" value="F:double-stranded DNA binding"/>
    <property type="evidence" value="ECO:0007669"/>
    <property type="project" value="TreeGrafter"/>
</dbReference>
<evidence type="ECO:0000313" key="19">
    <source>
        <dbReference type="EMBL" id="KZS88109.1"/>
    </source>
</evidence>
<dbReference type="InterPro" id="IPR005161">
    <property type="entry name" value="Ku_N"/>
</dbReference>
<keyword evidence="12" id="KW-0779">Telomere</keyword>
<sequence length="630" mass="71710">MSRFENWDKLEDEDDEALEDYSWLQGGKDAVLFAIECSESMLLQRTVEGTKLKKSYIQTALEGCRDFMKRKVTVGPNDSVGIMLYNTAEKHDSRGEKSGEIKDYCHVLQLVERISAPKVLQLSELLDTFSENPDEIESMFTPKPGPHAPLGDVFTSCNWLLRDKSARLGIKRLFIITDNDDPHPDNAQLRMTARNTMSDLRQLGVIIQSFFISSDDRPFDKSKFWEVSLLADSNSEYSEIIDDVVVSFEAILSEMRFRETAKHSLWSVPFHLAKGFTIGVKGYGLVTEQKKPSFFYRSNLGREQEEALKKTTYVDEDLEMEVDKSEIVYGMSLGVGKDGVEEGFTRVANPRSKVFYTAEEVKELRTMGMQPQIKLLGFKDLDQLATEDNVKHSMFMYPDEKAYSGSTRTFSALLKVMKAKNKIALVLGLLRRNSSPAFFALLPHEENPTEREPAGFDLIQLPFADDLRVAPYSDAIRPQEAAVEAATAWIERLKVKNGSYNPDDNPNPALQYHYAQLEALAFNEEIEPVEDLTEPPTDIMKKRAGHLISAWNKIVKEDQSSHVWTGEGAAKRRPDINVDEAEFRARWEGGTLNKFRVDQMKEFLKSKRLNISGKKDELQSRISDWLEKNS</sequence>
<accession>A0A164NWG8</accession>
<dbReference type="SMART" id="SM00513">
    <property type="entry name" value="SAP"/>
    <property type="match status" value="1"/>
</dbReference>
<evidence type="ECO:0000256" key="6">
    <source>
        <dbReference type="ARBA" id="ARBA00022454"/>
    </source>
</evidence>
<dbReference type="GO" id="GO:0000723">
    <property type="term" value="P:telomere maintenance"/>
    <property type="evidence" value="ECO:0007669"/>
    <property type="project" value="InterPro"/>
</dbReference>
<dbReference type="GO" id="GO:0005524">
    <property type="term" value="F:ATP binding"/>
    <property type="evidence" value="ECO:0007669"/>
    <property type="project" value="UniProtKB-KW"/>
</dbReference>
<protein>
    <recommendedName>
        <fullName evidence="5">ATP-dependent DNA helicase II subunit 1</fullName>
        <ecNumber evidence="4">3.6.4.12</ecNumber>
    </recommendedName>
    <alternativeName>
        <fullName evidence="17">ATP-dependent DNA helicase II subunit Ku70</fullName>
    </alternativeName>
</protein>
<dbReference type="Gene3D" id="2.40.290.10">
    <property type="match status" value="1"/>
</dbReference>
<evidence type="ECO:0000259" key="18">
    <source>
        <dbReference type="PROSITE" id="PS50800"/>
    </source>
</evidence>
<evidence type="ECO:0000256" key="17">
    <source>
        <dbReference type="ARBA" id="ARBA00031811"/>
    </source>
</evidence>
<comment type="similarity">
    <text evidence="3">Belongs to the ku70 family.</text>
</comment>
<dbReference type="Pfam" id="PF02735">
    <property type="entry name" value="Ku"/>
    <property type="match status" value="1"/>
</dbReference>
<evidence type="ECO:0000256" key="14">
    <source>
        <dbReference type="ARBA" id="ARBA00023172"/>
    </source>
</evidence>
<keyword evidence="16" id="KW-0539">Nucleus</keyword>
<evidence type="ECO:0000256" key="5">
    <source>
        <dbReference type="ARBA" id="ARBA00021796"/>
    </source>
</evidence>
<dbReference type="InterPro" id="IPR047087">
    <property type="entry name" value="KU70_core_dom"/>
</dbReference>
<dbReference type="GO" id="GO:0000781">
    <property type="term" value="C:chromosome, telomeric region"/>
    <property type="evidence" value="ECO:0007669"/>
    <property type="project" value="UniProtKB-SubCell"/>
</dbReference>
<dbReference type="STRING" id="1314777.A0A164NWG8"/>